<dbReference type="InterPro" id="IPR020615">
    <property type="entry name" value="Thiolase_acyl_enz_int_AS"/>
</dbReference>
<dbReference type="Gene3D" id="3.40.47.10">
    <property type="match status" value="1"/>
</dbReference>
<dbReference type="EMBL" id="CP001043">
    <property type="protein sequence ID" value="ACC70219.1"/>
    <property type="molecule type" value="Genomic_DNA"/>
</dbReference>
<sequence>MTDAVIVSTARTGLAKSWRGAFNMTHGATLGGHVTQAAVERAKIDPARVEDVIMGCANPEGATGSNIARQIALRGGLPVTVPGMTVNRFCSSGLQTIALAAQRVMVGEGDVYVAGGVESISCVQNEMNQHMLREGWLMEHKPEIYWSMLETAENVAKRYGISRDRQDEYGVQSQQRAAAAQQAGRFNDEIVPLTVLAGVADKETGRMFTKEVTIAADEGIRADTTLEGVSKIRTAVPGGVITAGNASQFSDGASACVVMNAKVAEREGLQPMGIFRGFAVAGCEPDEMGIGPVFAVPKLLKQAGLKVDDIGLWELNEAFAVQVLYCRDKLGIPNERLNVNGGAIAVGHPYGVSGARLTGHALIEGKRRGAKFVVVTMCIGGGQGAAGLFEVV</sequence>
<evidence type="ECO:0000259" key="13">
    <source>
        <dbReference type="Pfam" id="PF02803"/>
    </source>
</evidence>
<reference evidence="15" key="1">
    <citation type="journal article" date="2014" name="Stand. Genomic Sci.">
        <title>Complete genome sequence of Burkholderia phymatum STM815(T), a broad host range and efficient nitrogen-fixing symbiont of Mimosa species.</title>
        <authorList>
            <person name="Moulin L."/>
            <person name="Klonowska A."/>
            <person name="Caroline B."/>
            <person name="Booth K."/>
            <person name="Vriezen J.A."/>
            <person name="Melkonian R."/>
            <person name="James E.K."/>
            <person name="Young J.P."/>
            <person name="Bena G."/>
            <person name="Hauser L."/>
            <person name="Land M."/>
            <person name="Kyrpides N."/>
            <person name="Bruce D."/>
            <person name="Chain P."/>
            <person name="Copeland A."/>
            <person name="Pitluck S."/>
            <person name="Woyke T."/>
            <person name="Lizotte-Waniewski M."/>
            <person name="Bristow J."/>
            <person name="Riley M."/>
        </authorList>
    </citation>
    <scope>NUCLEOTIDE SEQUENCE [LARGE SCALE GENOMIC DNA]</scope>
    <source>
        <strain evidence="15">DSM 17167 / CIP 108236 / LMG 21445 / STM815</strain>
    </source>
</reference>
<evidence type="ECO:0000256" key="1">
    <source>
        <dbReference type="ARBA" id="ARBA00004275"/>
    </source>
</evidence>
<dbReference type="NCBIfam" id="TIGR01930">
    <property type="entry name" value="AcCoA-C-Actrans"/>
    <property type="match status" value="1"/>
</dbReference>
<dbReference type="PANTHER" id="PTHR43853">
    <property type="entry name" value="3-KETOACYL-COA THIOLASE, PEROXISOMAL"/>
    <property type="match status" value="1"/>
</dbReference>
<keyword evidence="6" id="KW-0809">Transit peptide</keyword>
<evidence type="ECO:0000313" key="14">
    <source>
        <dbReference type="EMBL" id="ACC70219.1"/>
    </source>
</evidence>
<dbReference type="InterPro" id="IPR002155">
    <property type="entry name" value="Thiolase"/>
</dbReference>
<evidence type="ECO:0000256" key="9">
    <source>
        <dbReference type="ARBA" id="ARBA00023315"/>
    </source>
</evidence>
<dbReference type="GO" id="GO:0005737">
    <property type="term" value="C:cytoplasm"/>
    <property type="evidence" value="ECO:0007669"/>
    <property type="project" value="UniProtKB-ARBA"/>
</dbReference>
<keyword evidence="5" id="KW-0276">Fatty acid metabolism</keyword>
<evidence type="ECO:0000256" key="11">
    <source>
        <dbReference type="RuleBase" id="RU003557"/>
    </source>
</evidence>
<keyword evidence="8" id="KW-0576">Peroxisome</keyword>
<keyword evidence="7" id="KW-0443">Lipid metabolism</keyword>
<dbReference type="AlphaFoldDB" id="B2JGN4"/>
<dbReference type="NCBIfam" id="NF005494">
    <property type="entry name" value="PRK07108.1"/>
    <property type="match status" value="1"/>
</dbReference>
<name>B2JGN4_PARP8</name>
<evidence type="ECO:0000256" key="8">
    <source>
        <dbReference type="ARBA" id="ARBA00023140"/>
    </source>
</evidence>
<accession>B2JGN4</accession>
<feature type="domain" description="Thiolase N-terminal" evidence="12">
    <location>
        <begin position="5"/>
        <end position="261"/>
    </location>
</feature>
<dbReference type="PROSITE" id="PS00737">
    <property type="entry name" value="THIOLASE_2"/>
    <property type="match status" value="1"/>
</dbReference>
<keyword evidence="4 11" id="KW-0808">Transferase</keyword>
<dbReference type="Pfam" id="PF00108">
    <property type="entry name" value="Thiolase_N"/>
    <property type="match status" value="1"/>
</dbReference>
<comment type="pathway">
    <text evidence="2">Lipid metabolism.</text>
</comment>
<dbReference type="EC" id="2.3.1.16" evidence="14"/>
<dbReference type="HOGENOM" id="CLU_031026_1_1_4"/>
<dbReference type="GO" id="GO:0010124">
    <property type="term" value="P:phenylacetate catabolic process"/>
    <property type="evidence" value="ECO:0007669"/>
    <property type="project" value="TreeGrafter"/>
</dbReference>
<evidence type="ECO:0000259" key="12">
    <source>
        <dbReference type="Pfam" id="PF00108"/>
    </source>
</evidence>
<keyword evidence="9 11" id="KW-0012">Acyltransferase</keyword>
<dbReference type="GO" id="GO:0003988">
    <property type="term" value="F:acetyl-CoA C-acyltransferase activity"/>
    <property type="evidence" value="ECO:0007669"/>
    <property type="project" value="UniProtKB-EC"/>
</dbReference>
<dbReference type="Pfam" id="PF02803">
    <property type="entry name" value="Thiolase_C"/>
    <property type="match status" value="1"/>
</dbReference>
<evidence type="ECO:0000256" key="7">
    <source>
        <dbReference type="ARBA" id="ARBA00023098"/>
    </source>
</evidence>
<dbReference type="KEGG" id="bph:Bphy_1030"/>
<protein>
    <submittedName>
        <fullName evidence="14">Acetyl-CoA acetyltransferase</fullName>
        <ecNumber evidence="14">2.3.1.16</ecNumber>
    </submittedName>
</protein>
<dbReference type="InterPro" id="IPR020617">
    <property type="entry name" value="Thiolase_C"/>
</dbReference>
<dbReference type="PIRSF" id="PIRSF000429">
    <property type="entry name" value="Ac-CoA_Ac_transf"/>
    <property type="match status" value="1"/>
</dbReference>
<dbReference type="InterPro" id="IPR016039">
    <property type="entry name" value="Thiolase-like"/>
</dbReference>
<dbReference type="PROSITE" id="PS00098">
    <property type="entry name" value="THIOLASE_1"/>
    <property type="match status" value="1"/>
</dbReference>
<evidence type="ECO:0000256" key="6">
    <source>
        <dbReference type="ARBA" id="ARBA00022946"/>
    </source>
</evidence>
<feature type="active site" description="Acyl-thioester intermediate" evidence="10">
    <location>
        <position position="90"/>
    </location>
</feature>
<keyword evidence="15" id="KW-1185">Reference proteome</keyword>
<dbReference type="InterPro" id="IPR050215">
    <property type="entry name" value="Thiolase-like_sf_Thiolase"/>
</dbReference>
<feature type="domain" description="Thiolase C-terminal" evidence="13">
    <location>
        <begin position="270"/>
        <end position="390"/>
    </location>
</feature>
<evidence type="ECO:0000256" key="5">
    <source>
        <dbReference type="ARBA" id="ARBA00022832"/>
    </source>
</evidence>
<feature type="active site" description="Proton acceptor" evidence="10">
    <location>
        <position position="348"/>
    </location>
</feature>
<comment type="subcellular location">
    <subcellularLocation>
        <location evidence="1">Peroxisome</location>
    </subcellularLocation>
</comment>
<proteinExistence type="inferred from homology"/>
<comment type="similarity">
    <text evidence="3 11">Belongs to the thiolase-like superfamily. Thiolase family.</text>
</comment>
<evidence type="ECO:0000256" key="4">
    <source>
        <dbReference type="ARBA" id="ARBA00022679"/>
    </source>
</evidence>
<evidence type="ECO:0000256" key="3">
    <source>
        <dbReference type="ARBA" id="ARBA00010982"/>
    </source>
</evidence>
<dbReference type="FunFam" id="3.40.47.10:FF:000010">
    <property type="entry name" value="Acetyl-CoA acetyltransferase (Thiolase)"/>
    <property type="match status" value="1"/>
</dbReference>
<dbReference type="SUPFAM" id="SSF53901">
    <property type="entry name" value="Thiolase-like"/>
    <property type="match status" value="2"/>
</dbReference>
<dbReference type="PANTHER" id="PTHR43853:SF8">
    <property type="entry name" value="3-KETOACYL-COA THIOLASE, PEROXISOMAL"/>
    <property type="match status" value="1"/>
</dbReference>
<dbReference type="OrthoDB" id="8951704at2"/>
<dbReference type="InterPro" id="IPR020616">
    <property type="entry name" value="Thiolase_N"/>
</dbReference>
<dbReference type="RefSeq" id="WP_012400433.1">
    <property type="nucleotide sequence ID" value="NC_010622.1"/>
</dbReference>
<evidence type="ECO:0000256" key="2">
    <source>
        <dbReference type="ARBA" id="ARBA00005189"/>
    </source>
</evidence>
<gene>
    <name evidence="14" type="ordered locus">Bphy_1030</name>
</gene>
<dbReference type="Proteomes" id="UP000001192">
    <property type="component" value="Chromosome 1"/>
</dbReference>
<dbReference type="GO" id="GO:0006635">
    <property type="term" value="P:fatty acid beta-oxidation"/>
    <property type="evidence" value="ECO:0007669"/>
    <property type="project" value="TreeGrafter"/>
</dbReference>
<organism evidence="14 15">
    <name type="scientific">Paraburkholderia phymatum (strain DSM 17167 / CIP 108236 / LMG 21445 / STM815)</name>
    <name type="common">Burkholderia phymatum</name>
    <dbReference type="NCBI Taxonomy" id="391038"/>
    <lineage>
        <taxon>Bacteria</taxon>
        <taxon>Pseudomonadati</taxon>
        <taxon>Pseudomonadota</taxon>
        <taxon>Betaproteobacteria</taxon>
        <taxon>Burkholderiales</taxon>
        <taxon>Burkholderiaceae</taxon>
        <taxon>Paraburkholderia</taxon>
    </lineage>
</organism>
<evidence type="ECO:0000256" key="10">
    <source>
        <dbReference type="PIRSR" id="PIRSR000429-1"/>
    </source>
</evidence>
<feature type="active site" description="Proton acceptor" evidence="10">
    <location>
        <position position="378"/>
    </location>
</feature>
<dbReference type="eggNOG" id="COG0183">
    <property type="taxonomic scope" value="Bacteria"/>
</dbReference>
<evidence type="ECO:0000313" key="15">
    <source>
        <dbReference type="Proteomes" id="UP000001192"/>
    </source>
</evidence>
<dbReference type="InterPro" id="IPR020613">
    <property type="entry name" value="Thiolase_CS"/>
</dbReference>
<dbReference type="STRING" id="391038.Bphy_1030"/>
<dbReference type="CDD" id="cd00751">
    <property type="entry name" value="thiolase"/>
    <property type="match status" value="1"/>
</dbReference>